<accession>A0ABN8GXZ9</accession>
<evidence type="ECO:0000313" key="3">
    <source>
        <dbReference type="EMBL" id="CAH1217685.1"/>
    </source>
</evidence>
<dbReference type="Pfam" id="PF04909">
    <property type="entry name" value="Amidohydro_2"/>
    <property type="match status" value="1"/>
</dbReference>
<dbReference type="Gene3D" id="3.20.20.140">
    <property type="entry name" value="Metal-dependent hydrolases"/>
    <property type="match status" value="1"/>
</dbReference>
<dbReference type="PANTHER" id="PTHR21240">
    <property type="entry name" value="2-AMINO-3-CARBOXYLMUCONATE-6-SEMIALDEHYDE DECARBOXYLASE"/>
    <property type="match status" value="1"/>
</dbReference>
<evidence type="ECO:0000313" key="4">
    <source>
        <dbReference type="Proteomes" id="UP000838821"/>
    </source>
</evidence>
<reference evidence="3" key="1">
    <citation type="submission" date="2022-01" db="EMBL/GenBank/DDBJ databases">
        <authorList>
            <person name="Criscuolo A."/>
        </authorList>
    </citation>
    <scope>NUCLEOTIDE SEQUENCE</scope>
    <source>
        <strain evidence="3">CIP111891</strain>
    </source>
</reference>
<feature type="domain" description="Amidohydrolase-related" evidence="2">
    <location>
        <begin position="34"/>
        <end position="127"/>
    </location>
</feature>
<keyword evidence="1" id="KW-0456">Lyase</keyword>
<organism evidence="3 4">
    <name type="scientific">Paenibacillus allorhizoplanae</name>
    <dbReference type="NCBI Taxonomy" id="2905648"/>
    <lineage>
        <taxon>Bacteria</taxon>
        <taxon>Bacillati</taxon>
        <taxon>Bacillota</taxon>
        <taxon>Bacilli</taxon>
        <taxon>Bacillales</taxon>
        <taxon>Paenibacillaceae</taxon>
        <taxon>Paenibacillus</taxon>
    </lineage>
</organism>
<dbReference type="PANTHER" id="PTHR21240:SF28">
    <property type="entry name" value="ISO-OROTATE DECARBOXYLASE (EUROFUNG)"/>
    <property type="match status" value="1"/>
</dbReference>
<evidence type="ECO:0000256" key="1">
    <source>
        <dbReference type="ARBA" id="ARBA00023239"/>
    </source>
</evidence>
<sequence>MSIMPIRLRLPKRLIAWLHIQIMIQVIMCSGLRQLFGQRCFHPIYEAAERNGLPVAVHPGTEGRGIAGAPTPSGYPTTYLEWHNILPTNYMAHVNSLVCEGVFEKFPRLKFVAIEGGIAWLHGRDQEILRCPCTVGS</sequence>
<comment type="caution">
    <text evidence="3">The sequence shown here is derived from an EMBL/GenBank/DDBJ whole genome shotgun (WGS) entry which is preliminary data.</text>
</comment>
<dbReference type="InterPro" id="IPR006680">
    <property type="entry name" value="Amidohydro-rel"/>
</dbReference>
<evidence type="ECO:0000259" key="2">
    <source>
        <dbReference type="Pfam" id="PF04909"/>
    </source>
</evidence>
<keyword evidence="4" id="KW-1185">Reference proteome</keyword>
<dbReference type="EMBL" id="CAKMMW010000016">
    <property type="protein sequence ID" value="CAH1217685.1"/>
    <property type="molecule type" value="Genomic_DNA"/>
</dbReference>
<dbReference type="InterPro" id="IPR032466">
    <property type="entry name" value="Metal_Hydrolase"/>
</dbReference>
<protein>
    <recommendedName>
        <fullName evidence="2">Amidohydrolase-related domain-containing protein</fullName>
    </recommendedName>
</protein>
<name>A0ABN8GXZ9_9BACL</name>
<dbReference type="SUPFAM" id="SSF51556">
    <property type="entry name" value="Metallo-dependent hydrolases"/>
    <property type="match status" value="1"/>
</dbReference>
<proteinExistence type="predicted"/>
<dbReference type="Proteomes" id="UP000838821">
    <property type="component" value="Unassembled WGS sequence"/>
</dbReference>
<dbReference type="InterPro" id="IPR032465">
    <property type="entry name" value="ACMSD"/>
</dbReference>
<gene>
    <name evidence="3" type="ORF">PAECIP111891_04620</name>
</gene>